<dbReference type="EMBL" id="JAGTPG010000002">
    <property type="protein sequence ID" value="MBR8642628.1"/>
    <property type="molecule type" value="Genomic_DNA"/>
</dbReference>
<comment type="similarity">
    <text evidence="1">Belongs to the short-chain fatty acyl-CoA assimilation regulator (ScfR) family.</text>
</comment>
<evidence type="ECO:0000259" key="2">
    <source>
        <dbReference type="PROSITE" id="PS50943"/>
    </source>
</evidence>
<evidence type="ECO:0000313" key="4">
    <source>
        <dbReference type="Proteomes" id="UP000682308"/>
    </source>
</evidence>
<dbReference type="Gene3D" id="1.10.10.2910">
    <property type="match status" value="1"/>
</dbReference>
<keyword evidence="4" id="KW-1185">Reference proteome</keyword>
<dbReference type="AlphaFoldDB" id="A0A941FDB0"/>
<accession>A0A941FDB0</accession>
<gene>
    <name evidence="3" type="ORF">KEF29_33310</name>
</gene>
<evidence type="ECO:0000256" key="1">
    <source>
        <dbReference type="ARBA" id="ARBA00007227"/>
    </source>
</evidence>
<dbReference type="GO" id="GO:0003677">
    <property type="term" value="F:DNA binding"/>
    <property type="evidence" value="ECO:0007669"/>
    <property type="project" value="InterPro"/>
</dbReference>
<dbReference type="PROSITE" id="PS50943">
    <property type="entry name" value="HTH_CROC1"/>
    <property type="match status" value="1"/>
</dbReference>
<dbReference type="Gene3D" id="1.10.260.40">
    <property type="entry name" value="lambda repressor-like DNA-binding domains"/>
    <property type="match status" value="1"/>
</dbReference>
<feature type="domain" description="HTH cro/C1-type" evidence="2">
    <location>
        <begin position="8"/>
        <end position="62"/>
    </location>
</feature>
<organism evidence="3 4">
    <name type="scientific">Streptomyces tuirus</name>
    <dbReference type="NCBI Taxonomy" id="68278"/>
    <lineage>
        <taxon>Bacteria</taxon>
        <taxon>Bacillati</taxon>
        <taxon>Actinomycetota</taxon>
        <taxon>Actinomycetes</taxon>
        <taxon>Kitasatosporales</taxon>
        <taxon>Streptomycetaceae</taxon>
        <taxon>Streptomyces</taxon>
    </lineage>
</organism>
<proteinExistence type="inferred from homology"/>
<dbReference type="InterPro" id="IPR010359">
    <property type="entry name" value="IrrE_HExxH"/>
</dbReference>
<dbReference type="CDD" id="cd00093">
    <property type="entry name" value="HTH_XRE"/>
    <property type="match status" value="1"/>
</dbReference>
<dbReference type="InterPro" id="IPR052345">
    <property type="entry name" value="Rad_response_metalloprotease"/>
</dbReference>
<dbReference type="PANTHER" id="PTHR43236:SF1">
    <property type="entry name" value="BLL7220 PROTEIN"/>
    <property type="match status" value="1"/>
</dbReference>
<protein>
    <submittedName>
        <fullName evidence="3">ImmA/IrrE family metallo-endopeptidase</fullName>
    </submittedName>
</protein>
<dbReference type="InterPro" id="IPR010982">
    <property type="entry name" value="Lambda_DNA-bd_dom_sf"/>
</dbReference>
<dbReference type="SMART" id="SM00530">
    <property type="entry name" value="HTH_XRE"/>
    <property type="match status" value="1"/>
</dbReference>
<dbReference type="SUPFAM" id="SSF47413">
    <property type="entry name" value="lambda repressor-like DNA-binding domains"/>
    <property type="match status" value="1"/>
</dbReference>
<dbReference type="InterPro" id="IPR001387">
    <property type="entry name" value="Cro/C1-type_HTH"/>
</dbReference>
<sequence>MSSIPDRVLSLIEKSGLSRADFAQQIGLAETQLTDSLDGPRGFSTVEVARIAQACDVSVKWLITGTEPPLTVAGRTTTGQAGEAVAVARQYTSRRADLAGIGYPQPWQPVSVSLSEGTFSDQGERLARKALGVVVGAGRSTWDGDLAELLEEVFGVDVAVEDLGEGFDGLATATREAKLILLATTSNPARQRFTLAHELGHLLAEDDQEVHLDRDIFDPAQKKAPSEQRANAFASAFLMPEPLLREDIARRGSLTQVDHAALASRLMVTPEALAYRLLRLRIIDAGTCDRYKRMSASEAADLVGRGKEFERQSVESTMRRIPGPLLRDTRAAYEAGRSTLRPYASLIGVDVDELSRRLEEQAAGGES</sequence>
<name>A0A941FDB0_9ACTN</name>
<evidence type="ECO:0000313" key="3">
    <source>
        <dbReference type="EMBL" id="MBR8642628.1"/>
    </source>
</evidence>
<dbReference type="Proteomes" id="UP000682308">
    <property type="component" value="Unassembled WGS sequence"/>
</dbReference>
<comment type="caution">
    <text evidence="3">The sequence shown here is derived from an EMBL/GenBank/DDBJ whole genome shotgun (WGS) entry which is preliminary data.</text>
</comment>
<dbReference type="PANTHER" id="PTHR43236">
    <property type="entry name" value="ANTITOXIN HIGA1"/>
    <property type="match status" value="1"/>
</dbReference>
<dbReference type="Pfam" id="PF06114">
    <property type="entry name" value="Peptidase_M78"/>
    <property type="match status" value="1"/>
</dbReference>
<reference evidence="3 4" key="1">
    <citation type="submission" date="2021-04" db="EMBL/GenBank/DDBJ databases">
        <title>Characterization of the biosynthetic gene cluster of new lipopeptides with antitumor activity in the genome of the marine Streptomyces PHM034.</title>
        <authorList>
            <person name="Ceniceros A."/>
            <person name="Canedo L."/>
            <person name="Mendez C."/>
            <person name="Olano C."/>
            <person name="Schleissner C."/>
            <person name="Cuevas C."/>
            <person name="De La Calle F."/>
            <person name="Salas J.A."/>
        </authorList>
    </citation>
    <scope>NUCLEOTIDE SEQUENCE [LARGE SCALE GENOMIC DNA]</scope>
    <source>
        <strain evidence="3 4">PHM034</strain>
    </source>
</reference>